<evidence type="ECO:0000256" key="8">
    <source>
        <dbReference type="ARBA" id="ARBA00023251"/>
    </source>
</evidence>
<evidence type="ECO:0000256" key="5">
    <source>
        <dbReference type="ARBA" id="ARBA00022741"/>
    </source>
</evidence>
<evidence type="ECO:0000256" key="4">
    <source>
        <dbReference type="ARBA" id="ARBA00022679"/>
    </source>
</evidence>
<evidence type="ECO:0000256" key="9">
    <source>
        <dbReference type="ARBA" id="ARBA00048925"/>
    </source>
</evidence>
<dbReference type="InterPro" id="IPR002575">
    <property type="entry name" value="Aminoglycoside_PTrfase"/>
</dbReference>
<evidence type="ECO:0000313" key="11">
    <source>
        <dbReference type="EMBL" id="MBB3914113.1"/>
    </source>
</evidence>
<protein>
    <recommendedName>
        <fullName evidence="3">Aminoglycoside 3'-phosphotransferase</fullName>
        <ecNumber evidence="2">2.7.1.95</ecNumber>
    </recommendedName>
</protein>
<dbReference type="AlphaFoldDB" id="A0A7W6B559"/>
<keyword evidence="7" id="KW-0067">ATP-binding</keyword>
<sequence length="212" mass="22928">MAPFGELGDEAARLGWLKAAGLPCPDVIARESDGEHNWLLISALPGSDLASASALTPLVRVELLAAALIDLHRLPIASCPFDHRREKRLPIAKAHMEAGIVDEEDFDAARLGKSAAELFAELESLKPGDEDLVVSHGDACLPNFIASDGRFAGYIDCSRLGVADRYQDIALACRSIADNFGAALVPPFLARYGMSAPDPARLYYYQLLDEFF</sequence>
<evidence type="ECO:0000256" key="2">
    <source>
        <dbReference type="ARBA" id="ARBA00012193"/>
    </source>
</evidence>
<dbReference type="NCBIfam" id="NF033068">
    <property type="entry name" value="APH_3p"/>
    <property type="match status" value="1"/>
</dbReference>
<dbReference type="EMBL" id="JACIDG010000003">
    <property type="protein sequence ID" value="MBB3914113.1"/>
    <property type="molecule type" value="Genomic_DNA"/>
</dbReference>
<evidence type="ECO:0000256" key="1">
    <source>
        <dbReference type="ARBA" id="ARBA00006219"/>
    </source>
</evidence>
<organism evidence="11 12">
    <name type="scientific">Rhizobium fabae</name>
    <dbReference type="NCBI Taxonomy" id="573179"/>
    <lineage>
        <taxon>Bacteria</taxon>
        <taxon>Pseudomonadati</taxon>
        <taxon>Pseudomonadota</taxon>
        <taxon>Alphaproteobacteria</taxon>
        <taxon>Hyphomicrobiales</taxon>
        <taxon>Rhizobiaceae</taxon>
        <taxon>Rhizobium/Agrobacterium group</taxon>
        <taxon>Rhizobium</taxon>
    </lineage>
</organism>
<keyword evidence="4 11" id="KW-0808">Transferase</keyword>
<keyword evidence="5" id="KW-0547">Nucleotide-binding</keyword>
<proteinExistence type="inferred from homology"/>
<dbReference type="InterPro" id="IPR011009">
    <property type="entry name" value="Kinase-like_dom_sf"/>
</dbReference>
<dbReference type="GO" id="GO:0005524">
    <property type="term" value="F:ATP binding"/>
    <property type="evidence" value="ECO:0007669"/>
    <property type="project" value="UniProtKB-KW"/>
</dbReference>
<comment type="caution">
    <text evidence="11">The sequence shown here is derived from an EMBL/GenBank/DDBJ whole genome shotgun (WGS) entry which is preliminary data.</text>
</comment>
<feature type="domain" description="Aminoglycoside phosphotransferase" evidence="10">
    <location>
        <begin position="6"/>
        <end position="202"/>
    </location>
</feature>
<evidence type="ECO:0000256" key="6">
    <source>
        <dbReference type="ARBA" id="ARBA00022777"/>
    </source>
</evidence>
<dbReference type="Pfam" id="PF01636">
    <property type="entry name" value="APH"/>
    <property type="match status" value="1"/>
</dbReference>
<dbReference type="Gene3D" id="3.90.1200.10">
    <property type="match status" value="1"/>
</dbReference>
<dbReference type="Gene3D" id="3.30.200.20">
    <property type="entry name" value="Phosphorylase Kinase, domain 1"/>
    <property type="match status" value="1"/>
</dbReference>
<name>A0A7W6B559_9HYPH</name>
<dbReference type="CDD" id="cd05150">
    <property type="entry name" value="APH"/>
    <property type="match status" value="1"/>
</dbReference>
<accession>A0A7W6B559</accession>
<dbReference type="SUPFAM" id="SSF56112">
    <property type="entry name" value="Protein kinase-like (PK-like)"/>
    <property type="match status" value="1"/>
</dbReference>
<gene>
    <name evidence="11" type="ORF">GGQ65_001383</name>
</gene>
<dbReference type="GO" id="GO:0008910">
    <property type="term" value="F:kanamycin kinase activity"/>
    <property type="evidence" value="ECO:0007669"/>
    <property type="project" value="UniProtKB-EC"/>
</dbReference>
<evidence type="ECO:0000313" key="12">
    <source>
        <dbReference type="Proteomes" id="UP000545490"/>
    </source>
</evidence>
<evidence type="ECO:0000256" key="7">
    <source>
        <dbReference type="ARBA" id="ARBA00022840"/>
    </source>
</evidence>
<dbReference type="EC" id="2.7.1.95" evidence="2"/>
<reference evidence="11 12" key="1">
    <citation type="submission" date="2020-08" db="EMBL/GenBank/DDBJ databases">
        <title>Genomic Encyclopedia of Type Strains, Phase IV (KMG-IV): sequencing the most valuable type-strain genomes for metagenomic binning, comparative biology and taxonomic classification.</title>
        <authorList>
            <person name="Goeker M."/>
        </authorList>
    </citation>
    <scope>NUCLEOTIDE SEQUENCE [LARGE SCALE GENOMIC DNA]</scope>
    <source>
        <strain evidence="11 12">DSM 19331</strain>
    </source>
</reference>
<comment type="similarity">
    <text evidence="1">Belongs to the aminoglycoside phosphotransferase family.</text>
</comment>
<keyword evidence="6" id="KW-0418">Kinase</keyword>
<dbReference type="InterPro" id="IPR024165">
    <property type="entry name" value="Kan/Strep_kinase"/>
</dbReference>
<evidence type="ECO:0000259" key="10">
    <source>
        <dbReference type="Pfam" id="PF01636"/>
    </source>
</evidence>
<comment type="catalytic activity">
    <reaction evidence="9">
        <text>kanamycin A + ATP = kanamycin 3'-phosphate + ADP + H(+)</text>
        <dbReference type="Rhea" id="RHEA:24256"/>
        <dbReference type="ChEBI" id="CHEBI:15378"/>
        <dbReference type="ChEBI" id="CHEBI:30616"/>
        <dbReference type="ChEBI" id="CHEBI:57909"/>
        <dbReference type="ChEBI" id="CHEBI:58214"/>
        <dbReference type="ChEBI" id="CHEBI:456216"/>
        <dbReference type="EC" id="2.7.1.95"/>
    </reaction>
</comment>
<dbReference type="Proteomes" id="UP000545490">
    <property type="component" value="Unassembled WGS sequence"/>
</dbReference>
<keyword evidence="8" id="KW-0046">Antibiotic resistance</keyword>
<dbReference type="GO" id="GO:0046677">
    <property type="term" value="P:response to antibiotic"/>
    <property type="evidence" value="ECO:0007669"/>
    <property type="project" value="UniProtKB-KW"/>
</dbReference>
<evidence type="ECO:0000256" key="3">
    <source>
        <dbReference type="ARBA" id="ARBA00017903"/>
    </source>
</evidence>